<dbReference type="EMBL" id="VJMI01017325">
    <property type="protein sequence ID" value="KAF0714212.1"/>
    <property type="molecule type" value="Genomic_DNA"/>
</dbReference>
<dbReference type="AlphaFoldDB" id="A0A6A4ZNU8"/>
<proteinExistence type="predicted"/>
<keyword evidence="2" id="KW-0479">Metal-binding</keyword>
<gene>
    <name evidence="4" type="ORF">AaE_011623</name>
</gene>
<evidence type="ECO:0000256" key="1">
    <source>
        <dbReference type="ARBA" id="ARBA00001968"/>
    </source>
</evidence>
<dbReference type="Proteomes" id="UP000469452">
    <property type="component" value="Unassembled WGS sequence"/>
</dbReference>
<evidence type="ECO:0000313" key="4">
    <source>
        <dbReference type="EMBL" id="KAF0714212.1"/>
    </source>
</evidence>
<protein>
    <recommendedName>
        <fullName evidence="3">DDE Tnp4 domain-containing protein</fullName>
    </recommendedName>
</protein>
<feature type="domain" description="DDE Tnp4" evidence="3">
    <location>
        <begin position="163"/>
        <end position="312"/>
    </location>
</feature>
<dbReference type="GO" id="GO:0046872">
    <property type="term" value="F:metal ion binding"/>
    <property type="evidence" value="ECO:0007669"/>
    <property type="project" value="UniProtKB-KW"/>
</dbReference>
<organism evidence="4 5">
    <name type="scientific">Aphanomyces astaci</name>
    <name type="common">Crayfish plague agent</name>
    <dbReference type="NCBI Taxonomy" id="112090"/>
    <lineage>
        <taxon>Eukaryota</taxon>
        <taxon>Sar</taxon>
        <taxon>Stramenopiles</taxon>
        <taxon>Oomycota</taxon>
        <taxon>Saprolegniomycetes</taxon>
        <taxon>Saprolegniales</taxon>
        <taxon>Verrucalvaceae</taxon>
        <taxon>Aphanomyces</taxon>
    </lineage>
</organism>
<evidence type="ECO:0000256" key="2">
    <source>
        <dbReference type="ARBA" id="ARBA00022723"/>
    </source>
</evidence>
<evidence type="ECO:0000313" key="5">
    <source>
        <dbReference type="Proteomes" id="UP000469452"/>
    </source>
</evidence>
<sequence>MLRLRGILRERNAVESAALHNDQSDAAWYTMYRSHNTPSFLTTVSLPPDDFDDLLQVFDQEYTVLSGPGRRGRPPRIQHKHAVLAMTLHFYTAAVEHKTLQELFGVSPSTFARVLSNAERALGRSLNRIADAAVRWPTTRQQQHWATLTNAKEPLVEGVFAFVDGENYRVQSPSNIDLQNAQFNGRVASFRLRNGLPVLGVDGTIIWARHNCPGSWNDGEVSRQLQARLADGRYVGVEMKVASDSAFPVAGPCAGRIITPLKQGDLERQPPANRLALQTMSDCITSLRQAAEWGMGATGKVYRQLMLPLPYNPVLRGQRLSNMFRLYNFRVRRTGLSQIKNVFGA</sequence>
<comment type="cofactor">
    <cofactor evidence="1">
        <name>a divalent metal cation</name>
        <dbReference type="ChEBI" id="CHEBI:60240"/>
    </cofactor>
</comment>
<dbReference type="Pfam" id="PF13359">
    <property type="entry name" value="DDE_Tnp_4"/>
    <property type="match status" value="1"/>
</dbReference>
<dbReference type="VEuPathDB" id="FungiDB:H257_05824"/>
<reference evidence="4 5" key="1">
    <citation type="submission" date="2019-06" db="EMBL/GenBank/DDBJ databases">
        <title>Genomics analysis of Aphanomyces spp. identifies a new class of oomycete effector associated with host adaptation.</title>
        <authorList>
            <person name="Gaulin E."/>
        </authorList>
    </citation>
    <scope>NUCLEOTIDE SEQUENCE [LARGE SCALE GENOMIC DNA]</scope>
    <source>
        <strain evidence="4 5">E</strain>
    </source>
</reference>
<dbReference type="InterPro" id="IPR027806">
    <property type="entry name" value="HARBI1_dom"/>
</dbReference>
<evidence type="ECO:0000259" key="3">
    <source>
        <dbReference type="Pfam" id="PF13359"/>
    </source>
</evidence>
<dbReference type="PANTHER" id="PTHR48471">
    <property type="entry name" value="DDE TNP4 DOMAIN-CONTAINING PROTEIN"/>
    <property type="match status" value="1"/>
</dbReference>
<accession>A0A6A4ZNU8</accession>
<comment type="caution">
    <text evidence="4">The sequence shown here is derived from an EMBL/GenBank/DDBJ whole genome shotgun (WGS) entry which is preliminary data.</text>
</comment>
<dbReference type="PANTHER" id="PTHR48471:SF1">
    <property type="entry name" value="DDE TNP4 DOMAIN-CONTAINING PROTEIN"/>
    <property type="match status" value="1"/>
</dbReference>
<dbReference type="VEuPathDB" id="FungiDB:H257_05825"/>
<name>A0A6A4ZNU8_APHAT</name>